<sequence length="620" mass="67389">MSHYKSNLRDIFFNLFEVLGRDEVLGHGPYEDMDHDTAVAVLTEIEHLATTKLATTYADGDRHPPVYDPETKSVALPESFKRSYATMMDAGFYNLELPAELGGQPSPPSLQWAVNELNLGANPALFMYSAGPKFATVLWQNGTERDRRIAQIMIDRQWGATMVLTEPDAGSDVGAGRTRAIPQPDGSWHLEGVKRFITSGEQDMTENIVHLVLARPVGVEGAGGPGTKGLSLFIVPKWHFDHETGELTGERNGVFATNVEKKMGIKVSTTCELTFGDGAPAQGWLLGEVHDGIAQMFQVIEHARMLVGTKAIAMLSTGYLNALDYAKSRVQGADLAAAGDRTAPRVTITHHPDVRRSLMTQKAYAEGLRSLVLYTASVQDRVAMAAAEGRTDADAERLNDLLLPVVKGYGSERSWVLLGTESLQTFGGSGFLTDYPLEQYVRDAKIDTLYEGTTAIQGQDLFFRKIVKDQGRALTDLSTQISALIEAEAGNGQLKEERDLLERGLENVGEIVASMIMTLRSSAPGAPEGDVRNVYKVGLNTTRLLMAIGDVVCAWLLLRGAEVALTRLGGELSAADQAFYEGKVASARWFARTVLPKLAAEVQIAEATDLAVMDLPEAAF</sequence>
<dbReference type="Pfam" id="PF02770">
    <property type="entry name" value="Acyl-CoA_dh_M"/>
    <property type="match status" value="1"/>
</dbReference>
<comment type="caution">
    <text evidence="8">The sequence shown here is derived from an EMBL/GenBank/DDBJ whole genome shotgun (WGS) entry which is preliminary data.</text>
</comment>
<dbReference type="InterPro" id="IPR006091">
    <property type="entry name" value="Acyl-CoA_Oxase/DH_mid-dom"/>
</dbReference>
<dbReference type="InterPro" id="IPR009100">
    <property type="entry name" value="AcylCoA_DH/oxidase_NM_dom_sf"/>
</dbReference>
<keyword evidence="4 6" id="KW-0274">FAD</keyword>
<evidence type="ECO:0000256" key="2">
    <source>
        <dbReference type="ARBA" id="ARBA00009347"/>
    </source>
</evidence>
<dbReference type="PANTHER" id="PTHR42803:SF1">
    <property type="entry name" value="BROAD-SPECIFICITY LINEAR ACYL-COA DEHYDROGENASE FADE5"/>
    <property type="match status" value="1"/>
</dbReference>
<organism evidence="8 9">
    <name type="scientific">Microlunatus aurantiacus</name>
    <dbReference type="NCBI Taxonomy" id="446786"/>
    <lineage>
        <taxon>Bacteria</taxon>
        <taxon>Bacillati</taxon>
        <taxon>Actinomycetota</taxon>
        <taxon>Actinomycetes</taxon>
        <taxon>Propionibacteriales</taxon>
        <taxon>Propionibacteriaceae</taxon>
        <taxon>Microlunatus</taxon>
    </lineage>
</organism>
<accession>A0ABP7D4K7</accession>
<name>A0ABP7D4K7_9ACTN</name>
<dbReference type="InterPro" id="IPR001162">
    <property type="entry name" value="UvrC_RNase_H_dom"/>
</dbReference>
<evidence type="ECO:0000256" key="6">
    <source>
        <dbReference type="RuleBase" id="RU362125"/>
    </source>
</evidence>
<protein>
    <submittedName>
        <fullName evidence="8">Acyl-CoA dehydrogenase</fullName>
    </submittedName>
</protein>
<dbReference type="Proteomes" id="UP001500051">
    <property type="component" value="Unassembled WGS sequence"/>
</dbReference>
<evidence type="ECO:0000256" key="5">
    <source>
        <dbReference type="ARBA" id="ARBA00023002"/>
    </source>
</evidence>
<dbReference type="PANTHER" id="PTHR42803">
    <property type="entry name" value="ACYL-COA DEHYDROGENASE"/>
    <property type="match status" value="1"/>
</dbReference>
<keyword evidence="3 6" id="KW-0285">Flavoprotein</keyword>
<dbReference type="PROSITE" id="PS50165">
    <property type="entry name" value="UVRC"/>
    <property type="match status" value="1"/>
</dbReference>
<keyword evidence="5 6" id="KW-0560">Oxidoreductase</keyword>
<dbReference type="RefSeq" id="WP_344811865.1">
    <property type="nucleotide sequence ID" value="NZ_BAAAYX010000004.1"/>
</dbReference>
<dbReference type="Gene3D" id="1.20.140.10">
    <property type="entry name" value="Butyryl-CoA Dehydrogenase, subunit A, domain 3"/>
    <property type="match status" value="1"/>
</dbReference>
<dbReference type="Pfam" id="PF00441">
    <property type="entry name" value="Acyl-CoA_dh_1"/>
    <property type="match status" value="1"/>
</dbReference>
<evidence type="ECO:0000313" key="9">
    <source>
        <dbReference type="Proteomes" id="UP001500051"/>
    </source>
</evidence>
<proteinExistence type="inferred from homology"/>
<gene>
    <name evidence="8" type="ORF">GCM10022204_16710</name>
</gene>
<comment type="similarity">
    <text evidence="2 6">Belongs to the acyl-CoA dehydrogenase family.</text>
</comment>
<dbReference type="Pfam" id="PF12806">
    <property type="entry name" value="Acyl-CoA_dh_C"/>
    <property type="match status" value="1"/>
</dbReference>
<comment type="cofactor">
    <cofactor evidence="1 6">
        <name>FAD</name>
        <dbReference type="ChEBI" id="CHEBI:57692"/>
    </cofactor>
</comment>
<dbReference type="SUPFAM" id="SSF47203">
    <property type="entry name" value="Acyl-CoA dehydrogenase C-terminal domain-like"/>
    <property type="match status" value="1"/>
</dbReference>
<keyword evidence="9" id="KW-1185">Reference proteome</keyword>
<dbReference type="InterPro" id="IPR036250">
    <property type="entry name" value="AcylCo_DH-like_C"/>
</dbReference>
<dbReference type="InterPro" id="IPR025878">
    <property type="entry name" value="Acyl-CoA_dh-like_C_dom"/>
</dbReference>
<evidence type="ECO:0000256" key="1">
    <source>
        <dbReference type="ARBA" id="ARBA00001974"/>
    </source>
</evidence>
<dbReference type="InterPro" id="IPR009075">
    <property type="entry name" value="AcylCo_DH/oxidase_C"/>
</dbReference>
<evidence type="ECO:0000256" key="4">
    <source>
        <dbReference type="ARBA" id="ARBA00022827"/>
    </source>
</evidence>
<dbReference type="SUPFAM" id="SSF56645">
    <property type="entry name" value="Acyl-CoA dehydrogenase NM domain-like"/>
    <property type="match status" value="1"/>
</dbReference>
<reference evidence="9" key="1">
    <citation type="journal article" date="2019" name="Int. J. Syst. Evol. Microbiol.">
        <title>The Global Catalogue of Microorganisms (GCM) 10K type strain sequencing project: providing services to taxonomists for standard genome sequencing and annotation.</title>
        <authorList>
            <consortium name="The Broad Institute Genomics Platform"/>
            <consortium name="The Broad Institute Genome Sequencing Center for Infectious Disease"/>
            <person name="Wu L."/>
            <person name="Ma J."/>
        </authorList>
    </citation>
    <scope>NUCLEOTIDE SEQUENCE [LARGE SCALE GENOMIC DNA]</scope>
    <source>
        <strain evidence="9">JCM 16548</strain>
    </source>
</reference>
<evidence type="ECO:0000313" key="8">
    <source>
        <dbReference type="EMBL" id="GAA3700608.1"/>
    </source>
</evidence>
<dbReference type="Gene3D" id="2.40.110.20">
    <property type="match status" value="1"/>
</dbReference>
<evidence type="ECO:0000259" key="7">
    <source>
        <dbReference type="PROSITE" id="PS50165"/>
    </source>
</evidence>
<dbReference type="EMBL" id="BAAAYX010000004">
    <property type="protein sequence ID" value="GAA3700608.1"/>
    <property type="molecule type" value="Genomic_DNA"/>
</dbReference>
<feature type="domain" description="UvrC family homology region profile" evidence="7">
    <location>
        <begin position="431"/>
        <end position="501"/>
    </location>
</feature>
<dbReference type="InterPro" id="IPR052166">
    <property type="entry name" value="Diverse_Acyl-CoA_DH"/>
</dbReference>
<evidence type="ECO:0000256" key="3">
    <source>
        <dbReference type="ARBA" id="ARBA00022630"/>
    </source>
</evidence>